<dbReference type="AlphaFoldDB" id="A0A081L9Z1"/>
<proteinExistence type="predicted"/>
<organism evidence="4 5">
    <name type="scientific">Bacillus zhangzhouensis</name>
    <dbReference type="NCBI Taxonomy" id="1178540"/>
    <lineage>
        <taxon>Bacteria</taxon>
        <taxon>Bacillati</taxon>
        <taxon>Bacillota</taxon>
        <taxon>Bacilli</taxon>
        <taxon>Bacillales</taxon>
        <taxon>Bacillaceae</taxon>
        <taxon>Bacillus</taxon>
    </lineage>
</organism>
<keyword evidence="1 4" id="KW-0808">Transferase</keyword>
<reference evidence="4 5" key="1">
    <citation type="submission" date="2012-09" db="EMBL/GenBank/DDBJ databases">
        <title>Genome Sequence of Bacillus sp. DW5-4.</title>
        <authorList>
            <person name="Lai Q."/>
            <person name="Liu Y."/>
            <person name="Shao Z."/>
        </authorList>
    </citation>
    <scope>NUCLEOTIDE SEQUENCE [LARGE SCALE GENOMIC DNA]</scope>
    <source>
        <strain evidence="4 5">DW5-4</strain>
    </source>
</reference>
<accession>A0A081L9Z1</accession>
<evidence type="ECO:0000256" key="2">
    <source>
        <dbReference type="ARBA" id="ARBA00023315"/>
    </source>
</evidence>
<dbReference type="GO" id="GO:0003841">
    <property type="term" value="F:1-acylglycerol-3-phosphate O-acyltransferase activity"/>
    <property type="evidence" value="ECO:0007669"/>
    <property type="project" value="TreeGrafter"/>
</dbReference>
<dbReference type="RefSeq" id="WP_034322590.1">
    <property type="nucleotide sequence ID" value="NZ_JOTP01000013.1"/>
</dbReference>
<keyword evidence="5" id="KW-1185">Reference proteome</keyword>
<name>A0A081L9Z1_9BACI</name>
<dbReference type="InterPro" id="IPR002123">
    <property type="entry name" value="Plipid/glycerol_acylTrfase"/>
</dbReference>
<dbReference type="GO" id="GO:0005886">
    <property type="term" value="C:plasma membrane"/>
    <property type="evidence" value="ECO:0007669"/>
    <property type="project" value="TreeGrafter"/>
</dbReference>
<keyword evidence="2 4" id="KW-0012">Acyltransferase</keyword>
<dbReference type="SUPFAM" id="SSF69593">
    <property type="entry name" value="Glycerol-3-phosphate (1)-acyltransferase"/>
    <property type="match status" value="1"/>
</dbReference>
<dbReference type="SMART" id="SM00563">
    <property type="entry name" value="PlsC"/>
    <property type="match status" value="1"/>
</dbReference>
<gene>
    <name evidence="4" type="ORF">BA70_04525</name>
</gene>
<evidence type="ECO:0000313" key="4">
    <source>
        <dbReference type="EMBL" id="KEP26067.1"/>
    </source>
</evidence>
<dbReference type="CDD" id="cd06551">
    <property type="entry name" value="LPLAT"/>
    <property type="match status" value="1"/>
</dbReference>
<protein>
    <submittedName>
        <fullName evidence="4">Glycerol acyltransferase</fullName>
    </submittedName>
</protein>
<dbReference type="PANTHER" id="PTHR10434:SF11">
    <property type="entry name" value="1-ACYL-SN-GLYCEROL-3-PHOSPHATE ACYLTRANSFERASE"/>
    <property type="match status" value="1"/>
</dbReference>
<comment type="caution">
    <text evidence="4">The sequence shown here is derived from an EMBL/GenBank/DDBJ whole genome shotgun (WGS) entry which is preliminary data.</text>
</comment>
<dbReference type="Pfam" id="PF01553">
    <property type="entry name" value="Acyltransferase"/>
    <property type="match status" value="1"/>
</dbReference>
<evidence type="ECO:0000256" key="1">
    <source>
        <dbReference type="ARBA" id="ARBA00022679"/>
    </source>
</evidence>
<sequence length="248" mass="28914">MKESDKSRSFRRIFSLYLERYLLHKHFRFVMMKGTVDPKEKLPVLYLANHSSWWDGLIIFLLTEKASELDHYMMMEEKQLKQYAFFRKLGAFPVHKEKLKSVKQSLMTAKESMQSGAAVWLFPQGKIMHQDMRPLELEGGASFLVRQFEQVVIKPVTLQYTFNQFQKPTVSVVFGEDALVSGGLLRSKEATRMLGDLLEKQLNSHQAQVIADPDFSTNEEFRQVTRTSRSTSDAFDSFKKWVKPWRSS</sequence>
<evidence type="ECO:0000259" key="3">
    <source>
        <dbReference type="SMART" id="SM00563"/>
    </source>
</evidence>
<dbReference type="GO" id="GO:0006654">
    <property type="term" value="P:phosphatidic acid biosynthetic process"/>
    <property type="evidence" value="ECO:0007669"/>
    <property type="project" value="TreeGrafter"/>
</dbReference>
<dbReference type="OrthoDB" id="152799at2"/>
<dbReference type="Proteomes" id="UP000028091">
    <property type="component" value="Unassembled WGS sequence"/>
</dbReference>
<dbReference type="PANTHER" id="PTHR10434">
    <property type="entry name" value="1-ACYL-SN-GLYCEROL-3-PHOSPHATE ACYLTRANSFERASE"/>
    <property type="match status" value="1"/>
</dbReference>
<evidence type="ECO:0000313" key="5">
    <source>
        <dbReference type="Proteomes" id="UP000028091"/>
    </source>
</evidence>
<dbReference type="EMBL" id="JOTP01000013">
    <property type="protein sequence ID" value="KEP26067.1"/>
    <property type="molecule type" value="Genomic_DNA"/>
</dbReference>
<feature type="domain" description="Phospholipid/glycerol acyltransferase" evidence="3">
    <location>
        <begin position="44"/>
        <end position="161"/>
    </location>
</feature>
<dbReference type="eggNOG" id="COG0204">
    <property type="taxonomic scope" value="Bacteria"/>
</dbReference>